<evidence type="ECO:0000256" key="1">
    <source>
        <dbReference type="ARBA" id="ARBA00010282"/>
    </source>
</evidence>
<evidence type="ECO:0000313" key="3">
    <source>
        <dbReference type="EMBL" id="MFC6196453.1"/>
    </source>
</evidence>
<evidence type="ECO:0000313" key="4">
    <source>
        <dbReference type="Proteomes" id="UP001596303"/>
    </source>
</evidence>
<dbReference type="SUPFAM" id="SSF82649">
    <property type="entry name" value="SufE/NifU"/>
    <property type="match status" value="1"/>
</dbReference>
<keyword evidence="4" id="KW-1185">Reference proteome</keyword>
<gene>
    <name evidence="3" type="ORF">ACFQDM_00095</name>
</gene>
<dbReference type="Proteomes" id="UP001596303">
    <property type="component" value="Unassembled WGS sequence"/>
</dbReference>
<feature type="domain" description="Fe-S metabolism associated" evidence="2">
    <location>
        <begin position="12"/>
        <end position="132"/>
    </location>
</feature>
<dbReference type="PANTHER" id="PTHR43597:SF5">
    <property type="entry name" value="SUFE-LIKE PROTEIN 2, CHLOROPLASTIC"/>
    <property type="match status" value="1"/>
</dbReference>
<proteinExistence type="inferred from homology"/>
<dbReference type="PANTHER" id="PTHR43597">
    <property type="entry name" value="SULFUR ACCEPTOR PROTEIN CSDE"/>
    <property type="match status" value="1"/>
</dbReference>
<reference evidence="4" key="1">
    <citation type="journal article" date="2019" name="Int. J. Syst. Evol. Microbiol.">
        <title>The Global Catalogue of Microorganisms (GCM) 10K type strain sequencing project: providing services to taxonomists for standard genome sequencing and annotation.</title>
        <authorList>
            <consortium name="The Broad Institute Genomics Platform"/>
            <consortium name="The Broad Institute Genome Sequencing Center for Infectious Disease"/>
            <person name="Wu L."/>
            <person name="Ma J."/>
        </authorList>
    </citation>
    <scope>NUCLEOTIDE SEQUENCE [LARGE SCALE GENOMIC DNA]</scope>
    <source>
        <strain evidence="4">CGMCC-1.15741</strain>
    </source>
</reference>
<sequence>MTVTEQADDIRDTFAFLDDWETRYEHIIDLGKTLPPMEEADQNEANRVRGCASQVWIKPLDGDDPKSVYFQAQSDAILVSGLIALLTQLFHAQPAQDILDFDAPAFFSEIGLDEALSAQRANGLNSMLERIRLIASNKV</sequence>
<comment type="caution">
    <text evidence="3">The sequence shown here is derived from an EMBL/GenBank/DDBJ whole genome shotgun (WGS) entry which is preliminary data.</text>
</comment>
<dbReference type="RefSeq" id="WP_377373836.1">
    <property type="nucleotide sequence ID" value="NZ_JBHSSW010000001.1"/>
</dbReference>
<dbReference type="EMBL" id="JBHSSW010000001">
    <property type="protein sequence ID" value="MFC6196453.1"/>
    <property type="molecule type" value="Genomic_DNA"/>
</dbReference>
<protein>
    <submittedName>
        <fullName evidence="3">SufE family protein</fullName>
    </submittedName>
</protein>
<comment type="similarity">
    <text evidence="1">Belongs to the SufE family.</text>
</comment>
<name>A0ABW1S4K2_9PROT</name>
<evidence type="ECO:0000259" key="2">
    <source>
        <dbReference type="Pfam" id="PF02657"/>
    </source>
</evidence>
<dbReference type="Gene3D" id="3.90.1010.10">
    <property type="match status" value="1"/>
</dbReference>
<accession>A0ABW1S4K2</accession>
<dbReference type="InterPro" id="IPR003808">
    <property type="entry name" value="Fe-S_metab-assoc_dom"/>
</dbReference>
<organism evidence="3 4">
    <name type="scientific">Ponticaulis profundi</name>
    <dbReference type="NCBI Taxonomy" id="2665222"/>
    <lineage>
        <taxon>Bacteria</taxon>
        <taxon>Pseudomonadati</taxon>
        <taxon>Pseudomonadota</taxon>
        <taxon>Alphaproteobacteria</taxon>
        <taxon>Hyphomonadales</taxon>
        <taxon>Hyphomonadaceae</taxon>
        <taxon>Ponticaulis</taxon>
    </lineage>
</organism>
<dbReference type="Pfam" id="PF02657">
    <property type="entry name" value="SufE"/>
    <property type="match status" value="1"/>
</dbReference>